<evidence type="ECO:0000313" key="2">
    <source>
        <dbReference type="Proteomes" id="UP001148629"/>
    </source>
</evidence>
<protein>
    <submittedName>
        <fullName evidence="1">Uncharacterized protein</fullName>
    </submittedName>
</protein>
<accession>A0ACC1SSF3</accession>
<gene>
    <name evidence="1" type="ORF">NM208_g2496</name>
</gene>
<reference evidence="1" key="1">
    <citation type="submission" date="2022-08" db="EMBL/GenBank/DDBJ databases">
        <title>Genome Sequence of Fusarium decemcellulare.</title>
        <authorList>
            <person name="Buettner E."/>
        </authorList>
    </citation>
    <scope>NUCLEOTIDE SEQUENCE</scope>
    <source>
        <strain evidence="1">Babe19</strain>
    </source>
</reference>
<keyword evidence="2" id="KW-1185">Reference proteome</keyword>
<evidence type="ECO:0000313" key="1">
    <source>
        <dbReference type="EMBL" id="KAJ3545458.1"/>
    </source>
</evidence>
<dbReference type="Proteomes" id="UP001148629">
    <property type="component" value="Unassembled WGS sequence"/>
</dbReference>
<dbReference type="EMBL" id="JANRMS010000150">
    <property type="protein sequence ID" value="KAJ3545458.1"/>
    <property type="molecule type" value="Genomic_DNA"/>
</dbReference>
<proteinExistence type="predicted"/>
<comment type="caution">
    <text evidence="1">The sequence shown here is derived from an EMBL/GenBank/DDBJ whole genome shotgun (WGS) entry which is preliminary data.</text>
</comment>
<sequence>MHHYCTYTCEILPSENANRELWKVAIPEAASSYEFLMHGLLALGALHYAFIHPDKRRDYNLISTHYQNLMLPYFAASLNSINEENCEAYFLLATLISVLSLCWVTHSDTLERIIGPSDVAQSFMFFQGVKGILDFQPMDKWRQSGSLAHLLQPPVKSGQSVVQSRYLARLDRVTGLARQLPATLEVINSQTACILALESLRATYNLCRNVEEKPGSPWRWAIYLPDLFLELMGKGEPTSLIILAHFSALARLYERKNWVREGWSVSVITMVERNLDPESQEWIKWPRRSIMEEIDIAEESLE</sequence>
<organism evidence="1 2">
    <name type="scientific">Fusarium decemcellulare</name>
    <dbReference type="NCBI Taxonomy" id="57161"/>
    <lineage>
        <taxon>Eukaryota</taxon>
        <taxon>Fungi</taxon>
        <taxon>Dikarya</taxon>
        <taxon>Ascomycota</taxon>
        <taxon>Pezizomycotina</taxon>
        <taxon>Sordariomycetes</taxon>
        <taxon>Hypocreomycetidae</taxon>
        <taxon>Hypocreales</taxon>
        <taxon>Nectriaceae</taxon>
        <taxon>Fusarium</taxon>
        <taxon>Fusarium decemcellulare species complex</taxon>
    </lineage>
</organism>
<name>A0ACC1SSF3_9HYPO</name>